<dbReference type="Proteomes" id="UP000694395">
    <property type="component" value="Unassembled WGS sequence"/>
</dbReference>
<dbReference type="GO" id="GO:0031256">
    <property type="term" value="C:leading edge membrane"/>
    <property type="evidence" value="ECO:0007669"/>
    <property type="project" value="TreeGrafter"/>
</dbReference>
<protein>
    <recommendedName>
        <fullName evidence="8">Rho-GAP domain-containing protein</fullName>
    </recommendedName>
</protein>
<feature type="compositionally biased region" description="Polar residues" evidence="3">
    <location>
        <begin position="499"/>
        <end position="513"/>
    </location>
</feature>
<dbReference type="GO" id="GO:0098887">
    <property type="term" value="P:neurotransmitter receptor transport, endosome to postsynaptic membrane"/>
    <property type="evidence" value="ECO:0007669"/>
    <property type="project" value="TreeGrafter"/>
</dbReference>
<dbReference type="Pfam" id="PF03114">
    <property type="entry name" value="BAR"/>
    <property type="match status" value="1"/>
</dbReference>
<feature type="region of interest" description="Disordered" evidence="3">
    <location>
        <begin position="499"/>
        <end position="748"/>
    </location>
</feature>
<dbReference type="GO" id="GO:0048786">
    <property type="term" value="C:presynaptic active zone"/>
    <property type="evidence" value="ECO:0007669"/>
    <property type="project" value="TreeGrafter"/>
</dbReference>
<dbReference type="SUPFAM" id="SSF103657">
    <property type="entry name" value="BAR/IMD domain-like"/>
    <property type="match status" value="1"/>
</dbReference>
<feature type="compositionally biased region" description="Low complexity" evidence="3">
    <location>
        <begin position="665"/>
        <end position="694"/>
    </location>
</feature>
<dbReference type="AlphaFoldDB" id="A0A8K9WX59"/>
<feature type="compositionally biased region" description="Low complexity" evidence="3">
    <location>
        <begin position="627"/>
        <end position="641"/>
    </location>
</feature>
<evidence type="ECO:0000259" key="5">
    <source>
        <dbReference type="PROSITE" id="PS51021"/>
    </source>
</evidence>
<dbReference type="GO" id="GO:0014069">
    <property type="term" value="C:postsynaptic density"/>
    <property type="evidence" value="ECO:0007669"/>
    <property type="project" value="TreeGrafter"/>
</dbReference>
<dbReference type="PROSITE" id="PS50238">
    <property type="entry name" value="RHOGAP"/>
    <property type="match status" value="1"/>
</dbReference>
<dbReference type="InterPro" id="IPR004148">
    <property type="entry name" value="BAR_dom"/>
</dbReference>
<proteinExistence type="predicted"/>
<reference evidence="6" key="2">
    <citation type="submission" date="2025-09" db="UniProtKB">
        <authorList>
            <consortium name="Ensembl"/>
        </authorList>
    </citation>
    <scope>IDENTIFICATION</scope>
</reference>
<dbReference type="PROSITE" id="PS51021">
    <property type="entry name" value="BAR"/>
    <property type="match status" value="1"/>
</dbReference>
<keyword evidence="7" id="KW-1185">Reference proteome</keyword>
<dbReference type="GO" id="GO:0098886">
    <property type="term" value="P:modification of dendritic spine"/>
    <property type="evidence" value="ECO:0007669"/>
    <property type="project" value="TreeGrafter"/>
</dbReference>
<sequence>TGMFSPSTLSTLTQTGMAEKTEVLSDDLLQVEKRLDLVKQVTHSTHKKLTACLQGQQGAEEREKKSKKLPLTILAQCMVEGAAVLGDDSLLGKMLNLCGETEEKLAQELIQFEFQIEKDVVEPLYELAEVDIPNIQKQRKHLAKLVLDMDSARTRFHQSSKSSSHPSNLQAGGAKGEALREEMEEAANRMEICRDQLSADMYNFVAKEIDYANYFQTLIEIQAEYHRKSLEILQSVLPTIKAHQEAWVEKPSYGKALEEHLTISSREIAFPIEACVTMLLECGMQEEGLFRVAPSTSKLKKLKASLDCGVMDVQEFSADPHAIAGALKSYLRELPEPLMTSELYEDWIQASKYLIKFLAKLGDYQDSNKMTPGNMAIVLGPNLLWTHSNESGNMTEMMTTVSLQIVGIIEPIIQHADWFFPGDIEFNLTGCYGSPVHTNHNSNYSSMPSPDMDQSERKLPHDHGRRPLSVATDNMMLEFYKKDGMGVRVMDTSWVSRKGSSTLARKASSTPPSVQGPGSPADHSLILEQPGELAQSPSPPPQPGERDRIGPSPPAPLLSRCDGLASPHLSRLPPPPLPPPLPRLTSTRTPSPAACISPPNTSSRSKKPAPIPPKVPAGYGQSGSGGISDQSTGQPSPVSLSPTPPSTPSPYGLAGPPQAPGGLGASSPGQTPLCGSLGSLGSLSSPPSLTGTLGKSRPTPKPRQRPSLPPPQPPTVPQPGATPVGPGPLEQGILDGLSPGESMSTGKQLHHSGLELHYRLHYSGLELHYRLHYSGLELHYR</sequence>
<feature type="domain" description="Rho-GAP" evidence="4">
    <location>
        <begin position="255"/>
        <end position="459"/>
    </location>
</feature>
<evidence type="ECO:0008006" key="8">
    <source>
        <dbReference type="Google" id="ProtNLM"/>
    </source>
</evidence>
<dbReference type="GO" id="GO:0005096">
    <property type="term" value="F:GTPase activator activity"/>
    <property type="evidence" value="ECO:0007669"/>
    <property type="project" value="UniProtKB-KW"/>
</dbReference>
<reference evidence="6" key="1">
    <citation type="submission" date="2025-08" db="UniProtKB">
        <authorList>
            <consortium name="Ensembl"/>
        </authorList>
    </citation>
    <scope>IDENTIFICATION</scope>
</reference>
<dbReference type="GO" id="GO:0005737">
    <property type="term" value="C:cytoplasm"/>
    <property type="evidence" value="ECO:0007669"/>
    <property type="project" value="InterPro"/>
</dbReference>
<feature type="compositionally biased region" description="Low complexity" evidence="3">
    <location>
        <begin position="583"/>
        <end position="592"/>
    </location>
</feature>
<keyword evidence="1" id="KW-0343">GTPase activation</keyword>
<dbReference type="SMART" id="SM00324">
    <property type="entry name" value="RhoGAP"/>
    <property type="match status" value="1"/>
</dbReference>
<evidence type="ECO:0000313" key="6">
    <source>
        <dbReference type="Ensembl" id="ENSOMYP00000124557.1"/>
    </source>
</evidence>
<name>A0A8K9WX59_ONCMY</name>
<feature type="region of interest" description="Disordered" evidence="3">
    <location>
        <begin position="156"/>
        <end position="177"/>
    </location>
</feature>
<dbReference type="InterPro" id="IPR000198">
    <property type="entry name" value="RhoGAP_dom"/>
</dbReference>
<evidence type="ECO:0000256" key="3">
    <source>
        <dbReference type="SAM" id="MobiDB-lite"/>
    </source>
</evidence>
<feature type="domain" description="BAR" evidence="5">
    <location>
        <begin position="13"/>
        <end position="249"/>
    </location>
</feature>
<feature type="compositionally biased region" description="Pro residues" evidence="3">
    <location>
        <begin position="707"/>
        <end position="717"/>
    </location>
</feature>
<dbReference type="Ensembl" id="ENSOMYT00000120509.1">
    <property type="protein sequence ID" value="ENSOMYP00000124557.1"/>
    <property type="gene ID" value="ENSOMYG00000062434.1"/>
</dbReference>
<evidence type="ECO:0000256" key="2">
    <source>
        <dbReference type="ARBA" id="ARBA00022553"/>
    </source>
</evidence>
<evidence type="ECO:0000313" key="7">
    <source>
        <dbReference type="Proteomes" id="UP000694395"/>
    </source>
</evidence>
<dbReference type="PANTHER" id="PTHR14130">
    <property type="entry name" value="3BP-1 RELATED RHOGAP"/>
    <property type="match status" value="1"/>
</dbReference>
<evidence type="ECO:0000259" key="4">
    <source>
        <dbReference type="PROSITE" id="PS50238"/>
    </source>
</evidence>
<organism evidence="6 7">
    <name type="scientific">Oncorhynchus mykiss</name>
    <name type="common">Rainbow trout</name>
    <name type="synonym">Salmo gairdneri</name>
    <dbReference type="NCBI Taxonomy" id="8022"/>
    <lineage>
        <taxon>Eukaryota</taxon>
        <taxon>Metazoa</taxon>
        <taxon>Chordata</taxon>
        <taxon>Craniata</taxon>
        <taxon>Vertebrata</taxon>
        <taxon>Euteleostomi</taxon>
        <taxon>Actinopterygii</taxon>
        <taxon>Neopterygii</taxon>
        <taxon>Teleostei</taxon>
        <taxon>Protacanthopterygii</taxon>
        <taxon>Salmoniformes</taxon>
        <taxon>Salmonidae</taxon>
        <taxon>Salmoninae</taxon>
        <taxon>Oncorhynchus</taxon>
    </lineage>
</organism>
<dbReference type="SMART" id="SM00721">
    <property type="entry name" value="BAR"/>
    <property type="match status" value="1"/>
</dbReference>
<dbReference type="PANTHER" id="PTHR14130:SF13">
    <property type="entry name" value="RHO GTPASE-ACTIVATING PROTEIN 44"/>
    <property type="match status" value="1"/>
</dbReference>
<keyword evidence="2" id="KW-0597">Phosphoprotein</keyword>
<dbReference type="FunFam" id="1.20.1270.60:FF:000018">
    <property type="entry name" value="Rho GTPase activating protein 44"/>
    <property type="match status" value="1"/>
</dbReference>
<dbReference type="GO" id="GO:0035021">
    <property type="term" value="P:negative regulation of Rac protein signal transduction"/>
    <property type="evidence" value="ECO:0007669"/>
    <property type="project" value="TreeGrafter"/>
</dbReference>
<dbReference type="GO" id="GO:0032956">
    <property type="term" value="P:regulation of actin cytoskeleton organization"/>
    <property type="evidence" value="ECO:0007669"/>
    <property type="project" value="TreeGrafter"/>
</dbReference>
<feature type="region of interest" description="Disordered" evidence="3">
    <location>
        <begin position="442"/>
        <end position="467"/>
    </location>
</feature>
<accession>A0A8K9WX59</accession>
<dbReference type="InterPro" id="IPR008936">
    <property type="entry name" value="Rho_GTPase_activation_prot"/>
</dbReference>
<dbReference type="Pfam" id="PF00620">
    <property type="entry name" value="RhoGAP"/>
    <property type="match status" value="1"/>
</dbReference>
<dbReference type="GeneTree" id="ENSGT00940000157296"/>
<dbReference type="SUPFAM" id="SSF48350">
    <property type="entry name" value="GTPase activation domain, GAP"/>
    <property type="match status" value="1"/>
</dbReference>
<dbReference type="InterPro" id="IPR027267">
    <property type="entry name" value="AH/BAR_dom_sf"/>
</dbReference>
<feature type="compositionally biased region" description="Low complexity" evidence="3">
    <location>
        <begin position="718"/>
        <end position="728"/>
    </location>
</feature>
<dbReference type="GO" id="GO:0043197">
    <property type="term" value="C:dendritic spine"/>
    <property type="evidence" value="ECO:0007669"/>
    <property type="project" value="TreeGrafter"/>
</dbReference>
<dbReference type="Gene3D" id="1.20.1270.60">
    <property type="entry name" value="Arfaptin homology (AH) domain/BAR domain"/>
    <property type="match status" value="1"/>
</dbReference>
<dbReference type="Gene3D" id="1.10.555.10">
    <property type="entry name" value="Rho GTPase activation protein"/>
    <property type="match status" value="2"/>
</dbReference>
<dbReference type="InterPro" id="IPR047165">
    <property type="entry name" value="RHG17/44/SH3BP1-like"/>
</dbReference>
<evidence type="ECO:0000256" key="1">
    <source>
        <dbReference type="ARBA" id="ARBA00022468"/>
    </source>
</evidence>
<feature type="compositionally biased region" description="Pro residues" evidence="3">
    <location>
        <begin position="572"/>
        <end position="582"/>
    </location>
</feature>
<dbReference type="GO" id="GO:0061001">
    <property type="term" value="P:regulation of dendritic spine morphogenesis"/>
    <property type="evidence" value="ECO:0007669"/>
    <property type="project" value="TreeGrafter"/>
</dbReference>
<dbReference type="GO" id="GO:0007165">
    <property type="term" value="P:signal transduction"/>
    <property type="evidence" value="ECO:0007669"/>
    <property type="project" value="InterPro"/>
</dbReference>